<reference evidence="1 2" key="2">
    <citation type="submission" date="2018-01" db="EMBL/GenBank/DDBJ databases">
        <title>Genomic study of Klebsiella pneumoniae.</title>
        <authorList>
            <person name="Yang Y."/>
            <person name="Bicalho R."/>
        </authorList>
    </citation>
    <scope>NUCLEOTIDE SEQUENCE [LARGE SCALE GENOMIC DNA]</scope>
    <source>
        <strain evidence="1 2">A2</strain>
    </source>
</reference>
<dbReference type="AlphaFoldDB" id="A0A2J4Z3B7"/>
<dbReference type="EMBL" id="PIET01000658">
    <property type="protein sequence ID" value="PLM57556.1"/>
    <property type="molecule type" value="Genomic_DNA"/>
</dbReference>
<evidence type="ECO:0000313" key="1">
    <source>
        <dbReference type="EMBL" id="PLM57556.1"/>
    </source>
</evidence>
<proteinExistence type="predicted"/>
<reference evidence="1 2" key="1">
    <citation type="submission" date="2017-11" db="EMBL/GenBank/DDBJ databases">
        <authorList>
            <person name="Han C.G."/>
        </authorList>
    </citation>
    <scope>NUCLEOTIDE SEQUENCE [LARGE SCALE GENOMIC DNA]</scope>
    <source>
        <strain evidence="1 2">A2</strain>
    </source>
</reference>
<sequence>MVDKKDAGDLLPDNGDVLITCENGKIKKTRIVHPDEHIATLNALFELAKLTGYTIIKPDGNML</sequence>
<organism evidence="1 2">
    <name type="scientific">Klebsiella michiganensis</name>
    <dbReference type="NCBI Taxonomy" id="1134687"/>
    <lineage>
        <taxon>Bacteria</taxon>
        <taxon>Pseudomonadati</taxon>
        <taxon>Pseudomonadota</taxon>
        <taxon>Gammaproteobacteria</taxon>
        <taxon>Enterobacterales</taxon>
        <taxon>Enterobacteriaceae</taxon>
        <taxon>Klebsiella/Raoultella group</taxon>
        <taxon>Klebsiella</taxon>
    </lineage>
</organism>
<evidence type="ECO:0000313" key="2">
    <source>
        <dbReference type="Proteomes" id="UP000234661"/>
    </source>
</evidence>
<name>A0A2J4Z3B7_9ENTR</name>
<gene>
    <name evidence="1" type="ORF">CWM85_19770</name>
</gene>
<protein>
    <submittedName>
        <fullName evidence="1">Uncharacterized protein</fullName>
    </submittedName>
</protein>
<comment type="caution">
    <text evidence="1">The sequence shown here is derived from an EMBL/GenBank/DDBJ whole genome shotgun (WGS) entry which is preliminary data.</text>
</comment>
<dbReference type="Proteomes" id="UP000234661">
    <property type="component" value="Unassembled WGS sequence"/>
</dbReference>
<accession>A0A2J4Z3B7</accession>